<dbReference type="Gene3D" id="3.30.70.930">
    <property type="match status" value="1"/>
</dbReference>
<evidence type="ECO:0000313" key="2">
    <source>
        <dbReference type="Proteomes" id="UP001359886"/>
    </source>
</evidence>
<dbReference type="InterPro" id="IPR029756">
    <property type="entry name" value="MTH1187/YkoF-like"/>
</dbReference>
<sequence length="95" mass="10309">MIITAELSLYPLRDGAISTIVDFIHDLRGHLDAHANGGVEIVTNQLSTQLCGEYEAVTGAINICMRRVMDADGTVVVVVKYLNVDKPIGQTPRVD</sequence>
<comment type="caution">
    <text evidence="1">The sequence shown here is derived from an EMBL/GenBank/DDBJ whole genome shotgun (WGS) entry which is preliminary data.</text>
</comment>
<accession>A0AAW9R6L8</accession>
<name>A0AAW9R6L8_9GAMM</name>
<proteinExistence type="predicted"/>
<dbReference type="EMBL" id="JAZHOG010000005">
    <property type="protein sequence ID" value="MEJ8567732.1"/>
    <property type="molecule type" value="Genomic_DNA"/>
</dbReference>
<evidence type="ECO:0008006" key="3">
    <source>
        <dbReference type="Google" id="ProtNLM"/>
    </source>
</evidence>
<protein>
    <recommendedName>
        <fullName evidence="3">Thiamine-binding protein domain-containing protein</fullName>
    </recommendedName>
</protein>
<dbReference type="Proteomes" id="UP001359886">
    <property type="component" value="Unassembled WGS sequence"/>
</dbReference>
<dbReference type="RefSeq" id="WP_354695057.1">
    <property type="nucleotide sequence ID" value="NZ_JAZHOG010000005.1"/>
</dbReference>
<organism evidence="1 2">
    <name type="scientific">Elongatibacter sediminis</name>
    <dbReference type="NCBI Taxonomy" id="3119006"/>
    <lineage>
        <taxon>Bacteria</taxon>
        <taxon>Pseudomonadati</taxon>
        <taxon>Pseudomonadota</taxon>
        <taxon>Gammaproteobacteria</taxon>
        <taxon>Chromatiales</taxon>
        <taxon>Wenzhouxiangellaceae</taxon>
        <taxon>Elongatibacter</taxon>
    </lineage>
</organism>
<keyword evidence="2" id="KW-1185">Reference proteome</keyword>
<dbReference type="SUPFAM" id="SSF89957">
    <property type="entry name" value="MTH1187/YkoF-like"/>
    <property type="match status" value="1"/>
</dbReference>
<gene>
    <name evidence="1" type="ORF">V3330_08860</name>
</gene>
<reference evidence="1 2" key="1">
    <citation type="submission" date="2024-02" db="EMBL/GenBank/DDBJ databases">
        <title>A novel Wenzhouxiangellaceae bacterium, isolated from coastal sediments.</title>
        <authorList>
            <person name="Du Z.-J."/>
            <person name="Ye Y.-Q."/>
            <person name="Zhang X.-Y."/>
        </authorList>
    </citation>
    <scope>NUCLEOTIDE SEQUENCE [LARGE SCALE GENOMIC DNA]</scope>
    <source>
        <strain evidence="1 2">CH-27</strain>
    </source>
</reference>
<dbReference type="AlphaFoldDB" id="A0AAW9R6L8"/>
<evidence type="ECO:0000313" key="1">
    <source>
        <dbReference type="EMBL" id="MEJ8567732.1"/>
    </source>
</evidence>